<name>A0ABS2P7H4_9BACL</name>
<dbReference type="SUPFAM" id="SSF103642">
    <property type="entry name" value="Sec-C motif"/>
    <property type="match status" value="1"/>
</dbReference>
<dbReference type="InterPro" id="IPR004027">
    <property type="entry name" value="SEC_C_motif"/>
</dbReference>
<accession>A0ABS2P7H4</accession>
<keyword evidence="2" id="KW-1185">Reference proteome</keyword>
<gene>
    <name evidence="1" type="ORF">JOD17_000449</name>
</gene>
<reference evidence="1 2" key="1">
    <citation type="submission" date="2021-01" db="EMBL/GenBank/DDBJ databases">
        <title>Genomic Encyclopedia of Type Strains, Phase IV (KMG-IV): sequencing the most valuable type-strain genomes for metagenomic binning, comparative biology and taxonomic classification.</title>
        <authorList>
            <person name="Goeker M."/>
        </authorList>
    </citation>
    <scope>NUCLEOTIDE SEQUENCE [LARGE SCALE GENOMIC DNA]</scope>
    <source>
        <strain evidence="1 2">DSM 25540</strain>
    </source>
</reference>
<dbReference type="Proteomes" id="UP000741863">
    <property type="component" value="Unassembled WGS sequence"/>
</dbReference>
<protein>
    <submittedName>
        <fullName evidence="1">AraC-like DNA-binding protein</fullName>
    </submittedName>
</protein>
<evidence type="ECO:0000313" key="1">
    <source>
        <dbReference type="EMBL" id="MBM7631358.1"/>
    </source>
</evidence>
<dbReference type="Pfam" id="PF02810">
    <property type="entry name" value="SEC-C"/>
    <property type="match status" value="1"/>
</dbReference>
<dbReference type="RefSeq" id="WP_204695506.1">
    <property type="nucleotide sequence ID" value="NZ_JAFBEC010000001.1"/>
</dbReference>
<comment type="caution">
    <text evidence="1">The sequence shown here is derived from an EMBL/GenBank/DDBJ whole genome shotgun (WGS) entry which is preliminary data.</text>
</comment>
<dbReference type="Gene3D" id="3.10.450.50">
    <property type="match status" value="1"/>
</dbReference>
<organism evidence="1 2">
    <name type="scientific">Geomicrobium sediminis</name>
    <dbReference type="NCBI Taxonomy" id="1347788"/>
    <lineage>
        <taxon>Bacteria</taxon>
        <taxon>Bacillati</taxon>
        <taxon>Bacillota</taxon>
        <taxon>Bacilli</taxon>
        <taxon>Bacillales</taxon>
        <taxon>Geomicrobium</taxon>
    </lineage>
</organism>
<dbReference type="EMBL" id="JAFBEC010000001">
    <property type="protein sequence ID" value="MBM7631358.1"/>
    <property type="molecule type" value="Genomic_DNA"/>
</dbReference>
<sequence>MEIKRIGRNEPCPCGSGKKYKKCCGKNETVQISETVNQNLRDLQDQLFKHVMNKEMKKVNNLVHAKVDSSGLHTEGKNFVQFFGAIWVMVCHSFEGKTMMERFVEGRLPKLHRPSVIESFKQWPSVAPSVYEVQEIKGDNVIVVDDIFTHERTHVLLNQENYEQGREPEKGELLLTVLLPAGEMKQVFAAPLQLLKDHAKERKETILAQYNDSDYQDSRAYMNEEFLNVLLICLYGEKSSSEDNDVEPAALETNEQQEVVEQYAAYMAGQDKEEYRQVGELLWRRYCEREEPNIRKAEVFSATLSYLIETKIAKATVTKKAIATHFGVSPSTLSKRLKELESSLAGDVREVNKALEQLEKTNTGT</sequence>
<proteinExistence type="predicted"/>
<evidence type="ECO:0000313" key="2">
    <source>
        <dbReference type="Proteomes" id="UP000741863"/>
    </source>
</evidence>